<name>A0AAU8HU00_9FIRM</name>
<feature type="transmembrane region" description="Helical" evidence="9">
    <location>
        <begin position="12"/>
        <end position="31"/>
    </location>
</feature>
<reference evidence="10" key="1">
    <citation type="journal article" date="2018" name="Antonie Van Leeuwenhoek">
        <title>Proteinivorax hydrogeniformans sp. nov., an anaerobic, haloalkaliphilic bacterium fermenting proteinaceous compounds with high hydrogen production.</title>
        <authorList>
            <person name="Boltyanskaya Y."/>
            <person name="Detkova E."/>
            <person name="Pimenov N."/>
            <person name="Kevbrin V."/>
        </authorList>
    </citation>
    <scope>NUCLEOTIDE SEQUENCE</scope>
    <source>
        <strain evidence="10">Z-710</strain>
    </source>
</reference>
<dbReference type="InterPro" id="IPR025720">
    <property type="entry name" value="RibU"/>
</dbReference>
<dbReference type="GO" id="GO:0005886">
    <property type="term" value="C:plasma membrane"/>
    <property type="evidence" value="ECO:0007669"/>
    <property type="project" value="UniProtKB-SubCell"/>
</dbReference>
<evidence type="ECO:0000256" key="2">
    <source>
        <dbReference type="ARBA" id="ARBA00005540"/>
    </source>
</evidence>
<dbReference type="PANTHER" id="PTHR38438:SF1">
    <property type="entry name" value="RIBOFLAVIN TRANSPORTER RIBU"/>
    <property type="match status" value="1"/>
</dbReference>
<reference evidence="10" key="2">
    <citation type="submission" date="2024-06" db="EMBL/GenBank/DDBJ databases">
        <authorList>
            <person name="Petrova K.O."/>
            <person name="Toshchakov S.V."/>
            <person name="Boltjanskaja Y.V."/>
            <person name="Kevbrin V.V."/>
        </authorList>
    </citation>
    <scope>NUCLEOTIDE SEQUENCE</scope>
    <source>
        <strain evidence="10">Z-710</strain>
    </source>
</reference>
<feature type="transmembrane region" description="Helical" evidence="9">
    <location>
        <begin position="146"/>
        <end position="172"/>
    </location>
</feature>
<keyword evidence="4 8" id="KW-1003">Cell membrane</keyword>
<gene>
    <name evidence="10" type="ORF">PRVXH_000124</name>
</gene>
<proteinExistence type="inferred from homology"/>
<dbReference type="GO" id="GO:0032217">
    <property type="term" value="F:riboflavin transmembrane transporter activity"/>
    <property type="evidence" value="ECO:0007669"/>
    <property type="project" value="UniProtKB-UniRule"/>
</dbReference>
<evidence type="ECO:0000256" key="4">
    <source>
        <dbReference type="ARBA" id="ARBA00022475"/>
    </source>
</evidence>
<keyword evidence="3 8" id="KW-0813">Transport</keyword>
<keyword evidence="6 9" id="KW-1133">Transmembrane helix</keyword>
<dbReference type="Pfam" id="PF12822">
    <property type="entry name" value="ECF_trnsprt"/>
    <property type="match status" value="1"/>
</dbReference>
<evidence type="ECO:0000256" key="5">
    <source>
        <dbReference type="ARBA" id="ARBA00022692"/>
    </source>
</evidence>
<comment type="function">
    <text evidence="8">Probably a riboflavin-binding protein that interacts with the energy-coupling factor (ECF) ABC-transporter complex.</text>
</comment>
<dbReference type="EMBL" id="CP159485">
    <property type="protein sequence ID" value="XCI28840.1"/>
    <property type="molecule type" value="Genomic_DNA"/>
</dbReference>
<keyword evidence="7 8" id="KW-0472">Membrane</keyword>
<evidence type="ECO:0000256" key="9">
    <source>
        <dbReference type="SAM" id="Phobius"/>
    </source>
</evidence>
<organism evidence="10">
    <name type="scientific">Proteinivorax hydrogeniformans</name>
    <dbReference type="NCBI Taxonomy" id="1826727"/>
    <lineage>
        <taxon>Bacteria</taxon>
        <taxon>Bacillati</taxon>
        <taxon>Bacillota</taxon>
        <taxon>Clostridia</taxon>
        <taxon>Eubacteriales</taxon>
        <taxon>Proteinivoracaceae</taxon>
        <taxon>Proteinivorax</taxon>
    </lineage>
</organism>
<evidence type="ECO:0000256" key="6">
    <source>
        <dbReference type="ARBA" id="ARBA00022989"/>
    </source>
</evidence>
<sequence length="180" mass="19737">MKILRQNERINTNFLVKLSLLAAISYLLTFIRMPLPFFPEFLKIDIAELPALIAGFAFGPIAGVIVVLLRNILDFLTKTSTGGVGELSNFIVGSSFVVTASAIYKLNKSKRNAVLGVVLATVVMACIGLLSNKFIILPLWGMPVEWSFLLTIIVPFNLIKGALNSLVAILIYKNVSRILK</sequence>
<evidence type="ECO:0000256" key="7">
    <source>
        <dbReference type="ARBA" id="ARBA00023136"/>
    </source>
</evidence>
<evidence type="ECO:0000256" key="3">
    <source>
        <dbReference type="ARBA" id="ARBA00022448"/>
    </source>
</evidence>
<feature type="transmembrane region" description="Helical" evidence="9">
    <location>
        <begin position="113"/>
        <end position="140"/>
    </location>
</feature>
<comment type="subcellular location">
    <subcellularLocation>
        <location evidence="1">Cell membrane</location>
        <topology evidence="1">Multi-pass membrane protein</topology>
    </subcellularLocation>
</comment>
<dbReference type="AlphaFoldDB" id="A0AAU8HU00"/>
<accession>A0AAU8HU00</accession>
<dbReference type="Gene3D" id="1.10.1760.20">
    <property type="match status" value="1"/>
</dbReference>
<comment type="similarity">
    <text evidence="2 8">Belongs to the prokaryotic riboflavin transporter (P-RFT) (TC 2.A.87) family.</text>
</comment>
<dbReference type="PIRSF" id="PIRSF037778">
    <property type="entry name" value="UCP037778_transp_RibU"/>
    <property type="match status" value="1"/>
</dbReference>
<feature type="transmembrane region" description="Helical" evidence="9">
    <location>
        <begin position="51"/>
        <end position="69"/>
    </location>
</feature>
<dbReference type="PANTHER" id="PTHR38438">
    <property type="entry name" value="RIBOFLAVIN TRANSPORTER RIBU"/>
    <property type="match status" value="1"/>
</dbReference>
<protein>
    <recommendedName>
        <fullName evidence="8">Riboflavin transporter</fullName>
    </recommendedName>
</protein>
<evidence type="ECO:0000256" key="1">
    <source>
        <dbReference type="ARBA" id="ARBA00004651"/>
    </source>
</evidence>
<evidence type="ECO:0000313" key="10">
    <source>
        <dbReference type="EMBL" id="XCI28840.1"/>
    </source>
</evidence>
<evidence type="ECO:0000256" key="8">
    <source>
        <dbReference type="PIRNR" id="PIRNR037778"/>
    </source>
</evidence>
<dbReference type="InterPro" id="IPR024529">
    <property type="entry name" value="ECF_trnsprt_substrate-spec"/>
</dbReference>
<keyword evidence="5 9" id="KW-0812">Transmembrane</keyword>
<dbReference type="RefSeq" id="WP_353893392.1">
    <property type="nucleotide sequence ID" value="NZ_CP159485.1"/>
</dbReference>